<gene>
    <name evidence="12" type="ORF">mMyoMyo1_007486</name>
</gene>
<dbReference type="PROSITE" id="PS00226">
    <property type="entry name" value="IF_ROD_1"/>
    <property type="match status" value="1"/>
</dbReference>
<protein>
    <recommendedName>
        <fullName evidence="6">Keratin, type I cytoskeletal 20</fullName>
    </recommendedName>
    <alternativeName>
        <fullName evidence="7">Cytokeratin-20</fullName>
    </alternativeName>
    <alternativeName>
        <fullName evidence="8">Keratin-20</fullName>
    </alternativeName>
</protein>
<dbReference type="FunFam" id="1.20.5.170:FF:000002">
    <property type="entry name" value="Type I keratin KA11"/>
    <property type="match status" value="1"/>
</dbReference>
<dbReference type="Gene3D" id="1.20.5.500">
    <property type="entry name" value="Single helix bin"/>
    <property type="match status" value="1"/>
</dbReference>
<evidence type="ECO:0000313" key="13">
    <source>
        <dbReference type="Proteomes" id="UP000527355"/>
    </source>
</evidence>
<sequence>MDFTRRSLQRSLSSSSQASMVNMYRTGGRQLLGAAPSVYGGAGGHGTRISTSKSLVSYGNDLNKGDLFFGNEKMAMRNLNDRLASYLEKVRSLEQSNLQLEMQIKQWYESNAPSTSRDYSAYYKEIEELRAQIKDAQRQNALCVLKIDNAKLAAEDFRLKYETERGMRLTVEADLQGLSKVYDDLTLSKTDLEAQIEELNKDLVILKKEHQEEVDSLRKQLGSTVNVELMAAPALNLSAIMDEMRQKYEVLAQENLKKAKEEFEIQTETLQQQVSVDTAELKQSEVQVKELRRTYQNLEIDLKSHLSMKQSLEQTLQDTKARYHSQLATLQALLNSIEAQLMQVRADAERQNKEYNELLDMKIRLEQEIATYRRLLEGEDLILEEKADVKKTRKIKTVVEEVVDGKVVSSEVQEMEESI</sequence>
<evidence type="ECO:0000256" key="6">
    <source>
        <dbReference type="ARBA" id="ARBA00040318"/>
    </source>
</evidence>
<dbReference type="PANTHER" id="PTHR23239">
    <property type="entry name" value="INTERMEDIATE FILAMENT"/>
    <property type="match status" value="1"/>
</dbReference>
<comment type="function">
    <text evidence="4">Plays a significant role in maintaining keratin filament organization in intestinal epithelia. When phosphorylated, plays a role in the secretion of mucin in the small intestine.</text>
</comment>
<dbReference type="SMART" id="SM01391">
    <property type="entry name" value="Filament"/>
    <property type="match status" value="1"/>
</dbReference>
<evidence type="ECO:0000313" key="12">
    <source>
        <dbReference type="EMBL" id="KAF6295928.1"/>
    </source>
</evidence>
<dbReference type="Gene3D" id="1.20.5.170">
    <property type="match status" value="1"/>
</dbReference>
<evidence type="ECO:0000256" key="3">
    <source>
        <dbReference type="ARBA" id="ARBA00023054"/>
    </source>
</evidence>
<reference evidence="12 13" key="1">
    <citation type="journal article" date="2020" name="Nature">
        <title>Six reference-quality genomes reveal evolution of bat adaptations.</title>
        <authorList>
            <person name="Jebb D."/>
            <person name="Huang Z."/>
            <person name="Pippel M."/>
            <person name="Hughes G.M."/>
            <person name="Lavrichenko K."/>
            <person name="Devanna P."/>
            <person name="Winkler S."/>
            <person name="Jermiin L.S."/>
            <person name="Skirmuntt E.C."/>
            <person name="Katzourakis A."/>
            <person name="Burkitt-Gray L."/>
            <person name="Ray D.A."/>
            <person name="Sullivan K.A.M."/>
            <person name="Roscito J.G."/>
            <person name="Kirilenko B.M."/>
            <person name="Davalos L.M."/>
            <person name="Corthals A.P."/>
            <person name="Power M.L."/>
            <person name="Jones G."/>
            <person name="Ransome R.D."/>
            <person name="Dechmann D.K.N."/>
            <person name="Locatelli A.G."/>
            <person name="Puechmaille S.J."/>
            <person name="Fedrigo O."/>
            <person name="Jarvis E.D."/>
            <person name="Hiller M."/>
            <person name="Vernes S.C."/>
            <person name="Myers E.W."/>
            <person name="Teeling E.C."/>
        </authorList>
    </citation>
    <scope>NUCLEOTIDE SEQUENCE [LARGE SCALE GENOMIC DNA]</scope>
    <source>
        <strain evidence="12">MMyoMyo1</strain>
        <tissue evidence="12">Flight muscle</tissue>
    </source>
</reference>
<keyword evidence="13" id="KW-1185">Reference proteome</keyword>
<name>A0A7J7T5F0_MYOMY</name>
<dbReference type="InterPro" id="IPR018039">
    <property type="entry name" value="IF_conserved"/>
</dbReference>
<dbReference type="AlphaFoldDB" id="A0A7J7T5F0"/>
<dbReference type="GO" id="GO:0005198">
    <property type="term" value="F:structural molecule activity"/>
    <property type="evidence" value="ECO:0007669"/>
    <property type="project" value="InterPro"/>
</dbReference>
<accession>A0A7J7T5F0</accession>
<dbReference type="PANTHER" id="PTHR23239:SF167">
    <property type="entry name" value="KERATIN, TYPE I CYTOSKELETAL 20"/>
    <property type="match status" value="1"/>
</dbReference>
<dbReference type="GO" id="GO:0005882">
    <property type="term" value="C:intermediate filament"/>
    <property type="evidence" value="ECO:0007669"/>
    <property type="project" value="UniProtKB-KW"/>
</dbReference>
<keyword evidence="3 10" id="KW-0175">Coiled coil</keyword>
<evidence type="ECO:0000259" key="11">
    <source>
        <dbReference type="PROSITE" id="PS51842"/>
    </source>
</evidence>
<evidence type="ECO:0000256" key="5">
    <source>
        <dbReference type="ARBA" id="ARBA00038712"/>
    </source>
</evidence>
<evidence type="ECO:0000256" key="2">
    <source>
        <dbReference type="ARBA" id="ARBA00022754"/>
    </source>
</evidence>
<feature type="domain" description="IF rod" evidence="11">
    <location>
        <begin position="72"/>
        <end position="383"/>
    </location>
</feature>
<keyword evidence="2 9" id="KW-0403">Intermediate filament</keyword>
<feature type="coiled-coil region" evidence="10">
    <location>
        <begin position="182"/>
        <end position="375"/>
    </location>
</feature>
<dbReference type="PRINTS" id="PR01248">
    <property type="entry name" value="TYPE1KERATIN"/>
</dbReference>
<dbReference type="FunFam" id="1.20.5.1160:FF:000002">
    <property type="entry name" value="Type I keratin 10"/>
    <property type="match status" value="1"/>
</dbReference>
<proteinExistence type="inferred from homology"/>
<dbReference type="InterPro" id="IPR002957">
    <property type="entry name" value="Keratin_I"/>
</dbReference>
<dbReference type="EMBL" id="JABWUV010000017">
    <property type="protein sequence ID" value="KAF6295928.1"/>
    <property type="molecule type" value="Genomic_DNA"/>
</dbReference>
<comment type="caution">
    <text evidence="12">The sequence shown here is derived from an EMBL/GenBank/DDBJ whole genome shotgun (WGS) entry which is preliminary data.</text>
</comment>
<evidence type="ECO:0000256" key="9">
    <source>
        <dbReference type="RuleBase" id="RU000685"/>
    </source>
</evidence>
<keyword evidence="1 12" id="KW-0416">Keratin</keyword>
<evidence type="ECO:0000256" key="1">
    <source>
        <dbReference type="ARBA" id="ARBA00022744"/>
    </source>
</evidence>
<comment type="subunit">
    <text evidence="5">Heterotetramer of two type I and two type II keratins. Associates with KRT8.</text>
</comment>
<dbReference type="Pfam" id="PF00038">
    <property type="entry name" value="Filament"/>
    <property type="match status" value="1"/>
</dbReference>
<evidence type="ECO:0000256" key="7">
    <source>
        <dbReference type="ARBA" id="ARBA00041717"/>
    </source>
</evidence>
<dbReference type="InterPro" id="IPR039008">
    <property type="entry name" value="IF_rod_dom"/>
</dbReference>
<comment type="similarity">
    <text evidence="9">Belongs to the intermediate filament family.</text>
</comment>
<dbReference type="Gene3D" id="1.20.5.1160">
    <property type="entry name" value="Vasodilator-stimulated phosphoprotein"/>
    <property type="match status" value="1"/>
</dbReference>
<dbReference type="PROSITE" id="PS51842">
    <property type="entry name" value="IF_ROD_2"/>
    <property type="match status" value="1"/>
</dbReference>
<dbReference type="GO" id="GO:0030855">
    <property type="term" value="P:epithelial cell differentiation"/>
    <property type="evidence" value="ECO:0007669"/>
    <property type="project" value="TreeGrafter"/>
</dbReference>
<organism evidence="12 13">
    <name type="scientific">Myotis myotis</name>
    <name type="common">Greater mouse-eared bat</name>
    <name type="synonym">Vespertilio myotis</name>
    <dbReference type="NCBI Taxonomy" id="51298"/>
    <lineage>
        <taxon>Eukaryota</taxon>
        <taxon>Metazoa</taxon>
        <taxon>Chordata</taxon>
        <taxon>Craniata</taxon>
        <taxon>Vertebrata</taxon>
        <taxon>Euteleostomi</taxon>
        <taxon>Mammalia</taxon>
        <taxon>Eutheria</taxon>
        <taxon>Laurasiatheria</taxon>
        <taxon>Chiroptera</taxon>
        <taxon>Yangochiroptera</taxon>
        <taxon>Vespertilionidae</taxon>
        <taxon>Myotis</taxon>
    </lineage>
</organism>
<dbReference type="Proteomes" id="UP000527355">
    <property type="component" value="Unassembled WGS sequence"/>
</dbReference>
<dbReference type="SUPFAM" id="SSF64593">
    <property type="entry name" value="Intermediate filament protein, coiled coil region"/>
    <property type="match status" value="2"/>
</dbReference>
<feature type="coiled-coil region" evidence="10">
    <location>
        <begin position="76"/>
        <end position="146"/>
    </location>
</feature>
<dbReference type="GO" id="GO:0045109">
    <property type="term" value="P:intermediate filament organization"/>
    <property type="evidence" value="ECO:0007669"/>
    <property type="project" value="TreeGrafter"/>
</dbReference>
<evidence type="ECO:0000256" key="4">
    <source>
        <dbReference type="ARBA" id="ARBA00037685"/>
    </source>
</evidence>
<evidence type="ECO:0000256" key="8">
    <source>
        <dbReference type="ARBA" id="ARBA00042487"/>
    </source>
</evidence>
<dbReference type="VEuPathDB" id="HostDB:GeneID_118672493"/>
<evidence type="ECO:0000256" key="10">
    <source>
        <dbReference type="SAM" id="Coils"/>
    </source>
</evidence>